<name>A0A0R0GJB8_SOYBN</name>
<dbReference type="EnsemblPlants" id="KRH18506">
    <property type="protein sequence ID" value="KRH18506"/>
    <property type="gene ID" value="GLYMA_13G065100"/>
</dbReference>
<dbReference type="Gramene" id="KRH18506">
    <property type="protein sequence ID" value="KRH18506"/>
    <property type="gene ID" value="GLYMA_13G065100"/>
</dbReference>
<proteinExistence type="predicted"/>
<keyword evidence="4" id="KW-1185">Reference proteome</keyword>
<feature type="signal peptide" evidence="1">
    <location>
        <begin position="1"/>
        <end position="22"/>
    </location>
</feature>
<reference evidence="3" key="2">
    <citation type="submission" date="2018-02" db="UniProtKB">
        <authorList>
            <consortium name="EnsemblPlants"/>
        </authorList>
    </citation>
    <scope>IDENTIFICATION</scope>
    <source>
        <strain evidence="3">Williams 82</strain>
    </source>
</reference>
<evidence type="ECO:0000313" key="3">
    <source>
        <dbReference type="EnsemblPlants" id="KRH18506"/>
    </source>
</evidence>
<organism evidence="2">
    <name type="scientific">Glycine max</name>
    <name type="common">Soybean</name>
    <name type="synonym">Glycine hispida</name>
    <dbReference type="NCBI Taxonomy" id="3847"/>
    <lineage>
        <taxon>Eukaryota</taxon>
        <taxon>Viridiplantae</taxon>
        <taxon>Streptophyta</taxon>
        <taxon>Embryophyta</taxon>
        <taxon>Tracheophyta</taxon>
        <taxon>Spermatophyta</taxon>
        <taxon>Magnoliopsida</taxon>
        <taxon>eudicotyledons</taxon>
        <taxon>Gunneridae</taxon>
        <taxon>Pentapetalae</taxon>
        <taxon>rosids</taxon>
        <taxon>fabids</taxon>
        <taxon>Fabales</taxon>
        <taxon>Fabaceae</taxon>
        <taxon>Papilionoideae</taxon>
        <taxon>50 kb inversion clade</taxon>
        <taxon>NPAAA clade</taxon>
        <taxon>indigoferoid/millettioid clade</taxon>
        <taxon>Phaseoleae</taxon>
        <taxon>Glycine</taxon>
        <taxon>Glycine subgen. Soja</taxon>
    </lineage>
</organism>
<accession>A0A0R0GJB8</accession>
<dbReference type="InParanoid" id="A0A0R0GJB8"/>
<dbReference type="EMBL" id="CM000846">
    <property type="protein sequence ID" value="KRH18506.1"/>
    <property type="molecule type" value="Genomic_DNA"/>
</dbReference>
<evidence type="ECO:0000313" key="2">
    <source>
        <dbReference type="EMBL" id="KRH18506.1"/>
    </source>
</evidence>
<feature type="chain" id="PRO_5014521348" evidence="1">
    <location>
        <begin position="23"/>
        <end position="53"/>
    </location>
</feature>
<dbReference type="AlphaFoldDB" id="A0A0R0GJB8"/>
<protein>
    <submittedName>
        <fullName evidence="2 3">Uncharacterized protein</fullName>
    </submittedName>
</protein>
<sequence>MPFILLQSALLCFTLVPHTVTASPFPPLLPTASIVHKTTDLDSEELLEHLPAL</sequence>
<evidence type="ECO:0000313" key="4">
    <source>
        <dbReference type="Proteomes" id="UP000008827"/>
    </source>
</evidence>
<keyword evidence="1" id="KW-0732">Signal</keyword>
<dbReference type="Proteomes" id="UP000008827">
    <property type="component" value="Chromosome 13"/>
</dbReference>
<reference evidence="2 3" key="1">
    <citation type="journal article" date="2010" name="Nature">
        <title>Genome sequence of the palaeopolyploid soybean.</title>
        <authorList>
            <person name="Schmutz J."/>
            <person name="Cannon S.B."/>
            <person name="Schlueter J."/>
            <person name="Ma J."/>
            <person name="Mitros T."/>
            <person name="Nelson W."/>
            <person name="Hyten D.L."/>
            <person name="Song Q."/>
            <person name="Thelen J.J."/>
            <person name="Cheng J."/>
            <person name="Xu D."/>
            <person name="Hellsten U."/>
            <person name="May G.D."/>
            <person name="Yu Y."/>
            <person name="Sakurai T."/>
            <person name="Umezawa T."/>
            <person name="Bhattacharyya M.K."/>
            <person name="Sandhu D."/>
            <person name="Valliyodan B."/>
            <person name="Lindquist E."/>
            <person name="Peto M."/>
            <person name="Grant D."/>
            <person name="Shu S."/>
            <person name="Goodstein D."/>
            <person name="Barry K."/>
            <person name="Futrell-Griggs M."/>
            <person name="Abernathy B."/>
            <person name="Du J."/>
            <person name="Tian Z."/>
            <person name="Zhu L."/>
            <person name="Gill N."/>
            <person name="Joshi T."/>
            <person name="Libault M."/>
            <person name="Sethuraman A."/>
            <person name="Zhang X.-C."/>
            <person name="Shinozaki K."/>
            <person name="Nguyen H.T."/>
            <person name="Wing R.A."/>
            <person name="Cregan P."/>
            <person name="Specht J."/>
            <person name="Grimwood J."/>
            <person name="Rokhsar D."/>
            <person name="Stacey G."/>
            <person name="Shoemaker R.C."/>
            <person name="Jackson S.A."/>
        </authorList>
    </citation>
    <scope>NUCLEOTIDE SEQUENCE [LARGE SCALE GENOMIC DNA]</scope>
    <source>
        <strain evidence="3">cv. Williams 82</strain>
        <tissue evidence="2">Callus</tissue>
    </source>
</reference>
<gene>
    <name evidence="2" type="ORF">GLYMA_13G065100</name>
</gene>
<evidence type="ECO:0000256" key="1">
    <source>
        <dbReference type="SAM" id="SignalP"/>
    </source>
</evidence>
<reference evidence="2" key="3">
    <citation type="submission" date="2018-07" db="EMBL/GenBank/DDBJ databases">
        <title>WGS assembly of Glycine max.</title>
        <authorList>
            <person name="Schmutz J."/>
            <person name="Cannon S."/>
            <person name="Schlueter J."/>
            <person name="Ma J."/>
            <person name="Mitros T."/>
            <person name="Nelson W."/>
            <person name="Hyten D."/>
            <person name="Song Q."/>
            <person name="Thelen J."/>
            <person name="Cheng J."/>
            <person name="Xu D."/>
            <person name="Hellsten U."/>
            <person name="May G."/>
            <person name="Yu Y."/>
            <person name="Sakurai T."/>
            <person name="Umezawa T."/>
            <person name="Bhattacharyya M."/>
            <person name="Sandhu D."/>
            <person name="Valliyodan B."/>
            <person name="Lindquist E."/>
            <person name="Peto M."/>
            <person name="Grant D."/>
            <person name="Shu S."/>
            <person name="Goodstein D."/>
            <person name="Barry K."/>
            <person name="Futrell-Griggs M."/>
            <person name="Abernathy B."/>
            <person name="Du J."/>
            <person name="Tian Z."/>
            <person name="Zhu L."/>
            <person name="Gill N."/>
            <person name="Joshi T."/>
            <person name="Libault M."/>
            <person name="Sethuraman A."/>
            <person name="Zhang X."/>
            <person name="Shinozaki K."/>
            <person name="Nguyen H."/>
            <person name="Wing R."/>
            <person name="Cregan P."/>
            <person name="Specht J."/>
            <person name="Grimwood J."/>
            <person name="Rokhsar D."/>
            <person name="Stacey G."/>
            <person name="Shoemaker R."/>
            <person name="Jackson S."/>
        </authorList>
    </citation>
    <scope>NUCLEOTIDE SEQUENCE</scope>
    <source>
        <tissue evidence="2">Callus</tissue>
    </source>
</reference>